<feature type="signal peptide" evidence="2">
    <location>
        <begin position="1"/>
        <end position="21"/>
    </location>
</feature>
<dbReference type="SMART" id="SM00034">
    <property type="entry name" value="CLECT"/>
    <property type="match status" value="1"/>
</dbReference>
<dbReference type="AlphaFoldDB" id="A0A096LTF0"/>
<evidence type="ECO:0000256" key="2">
    <source>
        <dbReference type="SAM" id="SignalP"/>
    </source>
</evidence>
<dbReference type="SUPFAM" id="SSF56436">
    <property type="entry name" value="C-type lectin-like"/>
    <property type="match status" value="1"/>
</dbReference>
<dbReference type="PROSITE" id="PS50041">
    <property type="entry name" value="C_TYPE_LECTIN_2"/>
    <property type="match status" value="1"/>
</dbReference>
<dbReference type="InterPro" id="IPR018378">
    <property type="entry name" value="C-type_lectin_CS"/>
</dbReference>
<feature type="domain" description="C-type lectin" evidence="3">
    <location>
        <begin position="56"/>
        <end position="175"/>
    </location>
</feature>
<dbReference type="EMBL" id="AYCK01024091">
    <property type="status" value="NOT_ANNOTATED_CDS"/>
    <property type="molecule type" value="Genomic_DNA"/>
</dbReference>
<dbReference type="InterPro" id="IPR016187">
    <property type="entry name" value="CTDL_fold"/>
</dbReference>
<dbReference type="InterPro" id="IPR050111">
    <property type="entry name" value="C-type_lectin/snaclec_domain"/>
</dbReference>
<keyword evidence="2" id="KW-0732">Signal</keyword>
<proteinExistence type="predicted"/>
<accession>A0A096LTF0</accession>
<dbReference type="PANTHER" id="PTHR22803">
    <property type="entry name" value="MANNOSE, PHOSPHOLIPASE, LECTIN RECEPTOR RELATED"/>
    <property type="match status" value="1"/>
</dbReference>
<dbReference type="PRINTS" id="PR00356">
    <property type="entry name" value="ANTIFREEZEII"/>
</dbReference>
<evidence type="ECO:0000256" key="1">
    <source>
        <dbReference type="ARBA" id="ARBA00023157"/>
    </source>
</evidence>
<dbReference type="Pfam" id="PF00059">
    <property type="entry name" value="Lectin_C"/>
    <property type="match status" value="1"/>
</dbReference>
<dbReference type="PROSITE" id="PS00615">
    <property type="entry name" value="C_TYPE_LECTIN_1"/>
    <property type="match status" value="1"/>
</dbReference>
<dbReference type="OMA" id="HELKETW"/>
<evidence type="ECO:0000259" key="3">
    <source>
        <dbReference type="PROSITE" id="PS50041"/>
    </source>
</evidence>
<dbReference type="Ensembl" id="ENSPFOT00000031025.1">
    <property type="protein sequence ID" value="ENSPFOP00000022441.1"/>
    <property type="gene ID" value="ENSPFOG00000000945.2"/>
</dbReference>
<dbReference type="GeneTree" id="ENSGT00940000161814"/>
<reference evidence="4" key="3">
    <citation type="submission" date="2025-09" db="UniProtKB">
        <authorList>
            <consortium name="Ensembl"/>
        </authorList>
    </citation>
    <scope>IDENTIFICATION</scope>
</reference>
<evidence type="ECO:0000313" key="5">
    <source>
        <dbReference type="Proteomes" id="UP000028760"/>
    </source>
</evidence>
<dbReference type="InterPro" id="IPR016186">
    <property type="entry name" value="C-type_lectin-like/link_sf"/>
</dbReference>
<dbReference type="InterPro" id="IPR002353">
    <property type="entry name" value="AntifreezeII"/>
</dbReference>
<feature type="chain" id="PRO_5001919306" evidence="2">
    <location>
        <begin position="22"/>
        <end position="182"/>
    </location>
</feature>
<keyword evidence="1" id="KW-1015">Disulfide bond</keyword>
<reference evidence="5" key="1">
    <citation type="submission" date="2013-10" db="EMBL/GenBank/DDBJ databases">
        <authorList>
            <person name="Schartl M."/>
            <person name="Warren W."/>
        </authorList>
    </citation>
    <scope>NUCLEOTIDE SEQUENCE [LARGE SCALE GENOMIC DNA]</scope>
    <source>
        <strain evidence="5">female</strain>
    </source>
</reference>
<reference evidence="4" key="2">
    <citation type="submission" date="2025-08" db="UniProtKB">
        <authorList>
            <consortium name="Ensembl"/>
        </authorList>
    </citation>
    <scope>IDENTIFICATION</scope>
</reference>
<protein>
    <submittedName>
        <fullName evidence="4">Ladderlectin-like</fullName>
    </submittedName>
</protein>
<keyword evidence="5" id="KW-1185">Reference proteome</keyword>
<sequence length="182" mass="20668">MRMLTLPLLLCGLMLLSSINGHSKMYSYNLYMIVVKITHKEINGLRTECPSGWTLIQGRCFKYIPRRLTWGKAERNCISMGGNLASVHSSEEYHEIQSLIMRATYAMKVTWIGGSDATEEGTWSWSDGSLMTFTNWCPGEPNNGGWNQDCMQMNYSGEKCWDDDRCSVSLPSVCVLKKSKRN</sequence>
<dbReference type="Proteomes" id="UP000028760">
    <property type="component" value="Unassembled WGS sequence"/>
</dbReference>
<dbReference type="CDD" id="cd00037">
    <property type="entry name" value="CLECT"/>
    <property type="match status" value="1"/>
</dbReference>
<organism evidence="4 5">
    <name type="scientific">Poecilia formosa</name>
    <name type="common">Amazon molly</name>
    <name type="synonym">Limia formosa</name>
    <dbReference type="NCBI Taxonomy" id="48698"/>
    <lineage>
        <taxon>Eukaryota</taxon>
        <taxon>Metazoa</taxon>
        <taxon>Chordata</taxon>
        <taxon>Craniata</taxon>
        <taxon>Vertebrata</taxon>
        <taxon>Euteleostomi</taxon>
        <taxon>Actinopterygii</taxon>
        <taxon>Neopterygii</taxon>
        <taxon>Teleostei</taxon>
        <taxon>Neoteleostei</taxon>
        <taxon>Acanthomorphata</taxon>
        <taxon>Ovalentaria</taxon>
        <taxon>Atherinomorphae</taxon>
        <taxon>Cyprinodontiformes</taxon>
        <taxon>Poeciliidae</taxon>
        <taxon>Poeciliinae</taxon>
        <taxon>Poecilia</taxon>
    </lineage>
</organism>
<dbReference type="InterPro" id="IPR001304">
    <property type="entry name" value="C-type_lectin-like"/>
</dbReference>
<evidence type="ECO:0000313" key="4">
    <source>
        <dbReference type="Ensembl" id="ENSPFOP00000022441.1"/>
    </source>
</evidence>
<name>A0A096LTF0_POEFO</name>
<dbReference type="Gene3D" id="3.10.100.10">
    <property type="entry name" value="Mannose-Binding Protein A, subunit A"/>
    <property type="match status" value="1"/>
</dbReference>